<gene>
    <name evidence="1" type="ORF">IAD32_08915</name>
</gene>
<evidence type="ECO:0000313" key="2">
    <source>
        <dbReference type="Proteomes" id="UP000886787"/>
    </source>
</evidence>
<reference evidence="1" key="2">
    <citation type="journal article" date="2021" name="PeerJ">
        <title>Extensive microbial diversity within the chicken gut microbiome revealed by metagenomics and culture.</title>
        <authorList>
            <person name="Gilroy R."/>
            <person name="Ravi A."/>
            <person name="Getino M."/>
            <person name="Pursley I."/>
            <person name="Horton D.L."/>
            <person name="Alikhan N.F."/>
            <person name="Baker D."/>
            <person name="Gharbi K."/>
            <person name="Hall N."/>
            <person name="Watson M."/>
            <person name="Adriaenssens E.M."/>
            <person name="Foster-Nyarko E."/>
            <person name="Jarju S."/>
            <person name="Secka A."/>
            <person name="Antonio M."/>
            <person name="Oren A."/>
            <person name="Chaudhuri R.R."/>
            <person name="La Ragione R."/>
            <person name="Hildebrand F."/>
            <person name="Pallen M.J."/>
        </authorList>
    </citation>
    <scope>NUCLEOTIDE SEQUENCE</scope>
    <source>
        <strain evidence="1">ChiSjej1B19-3389</strain>
    </source>
</reference>
<accession>A0A9D1CV51</accession>
<reference evidence="1" key="1">
    <citation type="submission" date="2020-10" db="EMBL/GenBank/DDBJ databases">
        <authorList>
            <person name="Gilroy R."/>
        </authorList>
    </citation>
    <scope>NUCLEOTIDE SEQUENCE</scope>
    <source>
        <strain evidence="1">ChiSjej1B19-3389</strain>
    </source>
</reference>
<dbReference type="Proteomes" id="UP000886787">
    <property type="component" value="Unassembled WGS sequence"/>
</dbReference>
<name>A0A9D1CV51_9FIRM</name>
<dbReference type="InterPro" id="IPR043740">
    <property type="entry name" value="DUF5685"/>
</dbReference>
<evidence type="ECO:0000313" key="1">
    <source>
        <dbReference type="EMBL" id="HIQ81381.1"/>
    </source>
</evidence>
<protein>
    <submittedName>
        <fullName evidence="1">Uncharacterized protein</fullName>
    </submittedName>
</protein>
<dbReference type="AlphaFoldDB" id="A0A9D1CV51"/>
<comment type="caution">
    <text evidence="1">The sequence shown here is derived from an EMBL/GenBank/DDBJ whole genome shotgun (WGS) entry which is preliminary data.</text>
</comment>
<dbReference type="EMBL" id="DVFW01000047">
    <property type="protein sequence ID" value="HIQ81381.1"/>
    <property type="molecule type" value="Genomic_DNA"/>
</dbReference>
<proteinExistence type="predicted"/>
<dbReference type="Pfam" id="PF18937">
    <property type="entry name" value="DUF5685"/>
    <property type="match status" value="1"/>
</dbReference>
<sequence>MFGYILPDKPDLRIKEFEAYRGVYCSLCRRLGKDYGVFSRLILSYDCTFYAMVQMSLSGSCPQFQKGRCPFNPTKKCNYCAGGQDALRDAAALAVFTFYYKLLDDISDSAKIKALLKKMLRPFAAHWRKKALAGYAEMDKVVSEMFTAQLQAEKDPACSVDCAAHPTAVMLQKLMERLAKDQTQTRVYGQFGYYLGKWVYLIDAADDLEKDQKRGGFNPFVHDIAGKDLQAAPYKVSLYCNEVLNLNASMLLSAFYLMEFSVFREILENIVEKGMPQMQRKVLFEKKGLTPTADKAQA</sequence>
<organism evidence="1 2">
    <name type="scientific">Candidatus Scatavimonas merdigallinarum</name>
    <dbReference type="NCBI Taxonomy" id="2840914"/>
    <lineage>
        <taxon>Bacteria</taxon>
        <taxon>Bacillati</taxon>
        <taxon>Bacillota</taxon>
        <taxon>Clostridia</taxon>
        <taxon>Eubacteriales</taxon>
        <taxon>Oscillospiraceae</taxon>
        <taxon>Oscillospiraceae incertae sedis</taxon>
        <taxon>Candidatus Scatavimonas</taxon>
    </lineage>
</organism>